<dbReference type="OrthoDB" id="26310at10239"/>
<dbReference type="RefSeq" id="YP_007877574.1">
    <property type="nucleotide sequence ID" value="NC_021071.1"/>
</dbReference>
<protein>
    <submittedName>
        <fullName evidence="1">Uncharacterized protein</fullName>
    </submittedName>
</protein>
<evidence type="ECO:0000313" key="1">
    <source>
        <dbReference type="EMBL" id="AGH26339.1"/>
    </source>
</evidence>
<dbReference type="KEGG" id="vg:15311990"/>
<gene>
    <name evidence="1" type="ORF">CPPG_00022</name>
</gene>
<accession>M4QDL5</accession>
<sequence length="67" mass="7511">MNQFLYTIETPAKTIGGDVYTNDLETAENGCIEWASDYGYSCVRNNVTGEIVFDYGDIFEMVEQGIV</sequence>
<organism evidence="1 2">
    <name type="scientific">Cyanophage P-RSM1</name>
    <dbReference type="NCBI Taxonomy" id="536444"/>
    <lineage>
        <taxon>Viruses</taxon>
        <taxon>Duplodnaviria</taxon>
        <taxon>Heunggongvirae</taxon>
        <taxon>Uroviricota</taxon>
        <taxon>Caudoviricetes</taxon>
        <taxon>Pantevenvirales</taxon>
        <taxon>Kyanoviridae</taxon>
        <taxon>Emcearvirus</taxon>
        <taxon>Emcearvirus gerard</taxon>
    </lineage>
</organism>
<keyword evidence="2" id="KW-1185">Reference proteome</keyword>
<dbReference type="Proteomes" id="UP000201235">
    <property type="component" value="Segment"/>
</dbReference>
<dbReference type="EMBL" id="HQ634175">
    <property type="protein sequence ID" value="AGH26339.1"/>
    <property type="molecule type" value="Genomic_DNA"/>
</dbReference>
<proteinExistence type="predicted"/>
<name>M4QDL5_9CAUD</name>
<reference evidence="1 2" key="1">
    <citation type="submission" date="2010-11" db="EMBL/GenBank/DDBJ databases">
        <title>The Genome Sequence of Cyanophage P-RSM1.</title>
        <authorList>
            <consortium name="The Broad Institute Genome Sequencing Platform"/>
            <person name="Henn M.R."/>
            <person name="Sullivan M.S."/>
            <person name="Osburne M.S."/>
            <person name="Levin J."/>
            <person name="Malboeuf C."/>
            <person name="Casali M."/>
            <person name="Russ C."/>
            <person name="Lennon N."/>
            <person name="Chapman S.B."/>
            <person name="Erlich R."/>
            <person name="Young S.K."/>
            <person name="Yandava C."/>
            <person name="Zeng Q."/>
            <person name="Alvarado L."/>
            <person name="Anderson S."/>
            <person name="Berlin A."/>
            <person name="Chen Z."/>
            <person name="Freedman E."/>
            <person name="Gellesch M."/>
            <person name="Goldberg J."/>
            <person name="Green L."/>
            <person name="Griggs A."/>
            <person name="Gujja S."/>
            <person name="Heilman E.R."/>
            <person name="Heiman D."/>
            <person name="Hollinger A."/>
            <person name="Howarth C."/>
            <person name="Larson L."/>
            <person name="Mehta T."/>
            <person name="Pearson M."/>
            <person name="Roberts A."/>
            <person name="Ryan E."/>
            <person name="Saif S."/>
            <person name="Shea T."/>
            <person name="Shenoy N."/>
            <person name="Sisk P."/>
            <person name="Stolte C."/>
            <person name="Sykes S."/>
            <person name="White J."/>
            <person name="Yu Q."/>
            <person name="Coleman M.L."/>
            <person name="Huang K.H."/>
            <person name="Weigele P.R."/>
            <person name="DeFrancesco A.S."/>
            <person name="Kern S.E."/>
            <person name="Thompson L.R."/>
            <person name="Fu R."/>
            <person name="Hombeck B."/>
            <person name="Chisholm S.W."/>
            <person name="Haas B."/>
            <person name="Nusbaum C."/>
            <person name="Birren B."/>
        </authorList>
    </citation>
    <scope>NUCLEOTIDE SEQUENCE [LARGE SCALE GENOMIC DNA]</scope>
    <source>
        <strain evidence="1 2">P-RSM1</strain>
    </source>
</reference>
<dbReference type="GeneID" id="15311990"/>
<evidence type="ECO:0000313" key="2">
    <source>
        <dbReference type="Proteomes" id="UP000201235"/>
    </source>
</evidence>